<organism evidence="4 5">
    <name type="scientific">Actinoplanes auranticolor</name>
    <dbReference type="NCBI Taxonomy" id="47988"/>
    <lineage>
        <taxon>Bacteria</taxon>
        <taxon>Bacillati</taxon>
        <taxon>Actinomycetota</taxon>
        <taxon>Actinomycetes</taxon>
        <taxon>Micromonosporales</taxon>
        <taxon>Micromonosporaceae</taxon>
        <taxon>Actinoplanes</taxon>
    </lineage>
</organism>
<dbReference type="Gene3D" id="3.40.710.10">
    <property type="entry name" value="DD-peptidase/beta-lactamase superfamily"/>
    <property type="match status" value="1"/>
</dbReference>
<sequence length="302" mass="31730">MRTLEGLRGAAQVTVGGSVAVQSAGPPVTLGTRFPVASIGKQFAAVAALLLAERGKLALDRPVAPWLPGSPPWWREVTLHHLLTHTSGLPHWGTEPGFEVDAAMAIADRLGLIPQGTPASRPGLGWLYSSPGYLLVASIVEQAAQQPYGDFLTEHVFGPLGMAATTIGRPERDAVAAPALPPMAGTSDVWSTVGDLTRYHEQLHTGALLGFESHAVLTGPLAPTAEEPRPGRSFFAGHYGYGLFVGTVGGHRAYFHPGDIPGFVSFAAWLPGPRASVVLLSDDEHTDVHAVTRQLLTAAALS</sequence>
<comment type="caution">
    <text evidence="4">The sequence shown here is derived from an EMBL/GenBank/DDBJ whole genome shotgun (WGS) entry which is preliminary data.</text>
</comment>
<evidence type="ECO:0000256" key="2">
    <source>
        <dbReference type="ARBA" id="ARBA00023136"/>
    </source>
</evidence>
<keyword evidence="2" id="KW-0472">Membrane</keyword>
<reference evidence="4" key="1">
    <citation type="submission" date="2021-03" db="EMBL/GenBank/DDBJ databases">
        <title>Whole genome shotgun sequence of Actinoplanes auranticolor NBRC 12245.</title>
        <authorList>
            <person name="Komaki H."/>
            <person name="Tamura T."/>
        </authorList>
    </citation>
    <scope>NUCLEOTIDE SEQUENCE</scope>
    <source>
        <strain evidence="4">NBRC 12245</strain>
    </source>
</reference>
<dbReference type="GO" id="GO:0016020">
    <property type="term" value="C:membrane"/>
    <property type="evidence" value="ECO:0007669"/>
    <property type="project" value="UniProtKB-SubCell"/>
</dbReference>
<dbReference type="Proteomes" id="UP000681340">
    <property type="component" value="Unassembled WGS sequence"/>
</dbReference>
<comment type="subcellular location">
    <subcellularLocation>
        <location evidence="1">Membrane</location>
    </subcellularLocation>
</comment>
<accession>A0A919S2A1</accession>
<dbReference type="InterPro" id="IPR050491">
    <property type="entry name" value="AmpC-like"/>
</dbReference>
<evidence type="ECO:0000313" key="4">
    <source>
        <dbReference type="EMBL" id="GIM62911.1"/>
    </source>
</evidence>
<dbReference type="AlphaFoldDB" id="A0A919S2A1"/>
<dbReference type="Pfam" id="PF00144">
    <property type="entry name" value="Beta-lactamase"/>
    <property type="match status" value="1"/>
</dbReference>
<dbReference type="RefSeq" id="WP_212986229.1">
    <property type="nucleotide sequence ID" value="NZ_BAABEA010000029.1"/>
</dbReference>
<dbReference type="PANTHER" id="PTHR46825">
    <property type="entry name" value="D-ALANYL-D-ALANINE-CARBOXYPEPTIDASE/ENDOPEPTIDASE AMPH"/>
    <property type="match status" value="1"/>
</dbReference>
<proteinExistence type="predicted"/>
<gene>
    <name evidence="4" type="ORF">Aau02nite_00620</name>
</gene>
<protein>
    <recommendedName>
        <fullName evidence="3">Beta-lactamase-related domain-containing protein</fullName>
    </recommendedName>
</protein>
<dbReference type="InterPro" id="IPR001466">
    <property type="entry name" value="Beta-lactam-related"/>
</dbReference>
<evidence type="ECO:0000313" key="5">
    <source>
        <dbReference type="Proteomes" id="UP000681340"/>
    </source>
</evidence>
<evidence type="ECO:0000259" key="3">
    <source>
        <dbReference type="Pfam" id="PF00144"/>
    </source>
</evidence>
<name>A0A919S2A1_9ACTN</name>
<dbReference type="EMBL" id="BOQL01000001">
    <property type="protein sequence ID" value="GIM62911.1"/>
    <property type="molecule type" value="Genomic_DNA"/>
</dbReference>
<dbReference type="SUPFAM" id="SSF56601">
    <property type="entry name" value="beta-lactamase/transpeptidase-like"/>
    <property type="match status" value="1"/>
</dbReference>
<evidence type="ECO:0000256" key="1">
    <source>
        <dbReference type="ARBA" id="ARBA00004370"/>
    </source>
</evidence>
<keyword evidence="5" id="KW-1185">Reference proteome</keyword>
<dbReference type="PANTHER" id="PTHR46825:SF11">
    <property type="entry name" value="PENICILLIN-BINDING PROTEIN 4"/>
    <property type="match status" value="1"/>
</dbReference>
<feature type="domain" description="Beta-lactamase-related" evidence="3">
    <location>
        <begin position="10"/>
        <end position="294"/>
    </location>
</feature>
<dbReference type="InterPro" id="IPR012338">
    <property type="entry name" value="Beta-lactam/transpept-like"/>
</dbReference>